<accession>A0A2P2BQ90</accession>
<dbReference type="Proteomes" id="UP000245695">
    <property type="component" value="Chromosome 1"/>
</dbReference>
<evidence type="ECO:0000259" key="2">
    <source>
        <dbReference type="PROSITE" id="PS50943"/>
    </source>
</evidence>
<dbReference type="PANTHER" id="PTHR46558">
    <property type="entry name" value="TRACRIPTIONAL REGULATORY PROTEIN-RELATED-RELATED"/>
    <property type="match status" value="1"/>
</dbReference>
<dbReference type="SUPFAM" id="SSF47413">
    <property type="entry name" value="lambda repressor-like DNA-binding domains"/>
    <property type="match status" value="1"/>
</dbReference>
<gene>
    <name evidence="3" type="ORF">FRIFI_0966</name>
</gene>
<dbReference type="CDD" id="cd00093">
    <property type="entry name" value="HTH_XRE"/>
    <property type="match status" value="1"/>
</dbReference>
<keyword evidence="1" id="KW-0238">DNA-binding</keyword>
<dbReference type="InterPro" id="IPR010982">
    <property type="entry name" value="Lambda_DNA-bd_dom_sf"/>
</dbReference>
<evidence type="ECO:0000313" key="4">
    <source>
        <dbReference type="Proteomes" id="UP000245695"/>
    </source>
</evidence>
<protein>
    <submittedName>
        <fullName evidence="3">Immunity repressor protein</fullName>
    </submittedName>
</protein>
<dbReference type="GO" id="GO:0003677">
    <property type="term" value="F:DNA binding"/>
    <property type="evidence" value="ECO:0007669"/>
    <property type="project" value="UniProtKB-KW"/>
</dbReference>
<dbReference type="Gene3D" id="1.10.260.40">
    <property type="entry name" value="lambda repressor-like DNA-binding domains"/>
    <property type="match status" value="1"/>
</dbReference>
<evidence type="ECO:0000256" key="1">
    <source>
        <dbReference type="ARBA" id="ARBA00023125"/>
    </source>
</evidence>
<name>A0A2P2BQ90_9FIRM</name>
<proteinExistence type="predicted"/>
<sequence>METLSMRLKALRKEKGLTLEELAKELDTTKVTLSRYENGIREPKGETLNKLANYFNVSTDYLFARTDDKNYISDEGIADVKLEMDKMLKKIGAHGSLMFDGEPMTDEELDSFLQSMEVVLTLAKKKQESKLRGK</sequence>
<reference evidence="3 4" key="1">
    <citation type="submission" date="2014-09" db="EMBL/GenBank/DDBJ databases">
        <authorList>
            <person name="Hornung B.V."/>
        </authorList>
    </citation>
    <scope>NUCLEOTIDE SEQUENCE [LARGE SCALE GENOMIC DNA]</scope>
    <source>
        <strain evidence="3 4">FRIFI</strain>
    </source>
</reference>
<dbReference type="KEGG" id="rhom:FRIFI_0966"/>
<dbReference type="RefSeq" id="WP_166505153.1">
    <property type="nucleotide sequence ID" value="NZ_LN650648.1"/>
</dbReference>
<dbReference type="EMBL" id="LN650648">
    <property type="protein sequence ID" value="CEI72506.1"/>
    <property type="molecule type" value="Genomic_DNA"/>
</dbReference>
<keyword evidence="4" id="KW-1185">Reference proteome</keyword>
<dbReference type="PANTHER" id="PTHR46558:SF11">
    <property type="entry name" value="HTH-TYPE TRANSCRIPTIONAL REGULATOR XRE"/>
    <property type="match status" value="1"/>
</dbReference>
<dbReference type="InterPro" id="IPR001387">
    <property type="entry name" value="Cro/C1-type_HTH"/>
</dbReference>
<organism evidence="3 4">
    <name type="scientific">Romboutsia hominis</name>
    <dbReference type="NCBI Taxonomy" id="1507512"/>
    <lineage>
        <taxon>Bacteria</taxon>
        <taxon>Bacillati</taxon>
        <taxon>Bacillota</taxon>
        <taxon>Clostridia</taxon>
        <taxon>Peptostreptococcales</taxon>
        <taxon>Peptostreptococcaceae</taxon>
        <taxon>Romboutsia</taxon>
    </lineage>
</organism>
<dbReference type="PROSITE" id="PS50943">
    <property type="entry name" value="HTH_CROC1"/>
    <property type="match status" value="1"/>
</dbReference>
<dbReference type="AlphaFoldDB" id="A0A2P2BQ90"/>
<feature type="domain" description="HTH cro/C1-type" evidence="2">
    <location>
        <begin position="8"/>
        <end position="62"/>
    </location>
</feature>
<dbReference type="SMART" id="SM00530">
    <property type="entry name" value="HTH_XRE"/>
    <property type="match status" value="1"/>
</dbReference>
<evidence type="ECO:0000313" key="3">
    <source>
        <dbReference type="EMBL" id="CEI72506.1"/>
    </source>
</evidence>
<dbReference type="Pfam" id="PF01381">
    <property type="entry name" value="HTH_3"/>
    <property type="match status" value="1"/>
</dbReference>